<evidence type="ECO:0000256" key="1">
    <source>
        <dbReference type="ARBA" id="ARBA00004141"/>
    </source>
</evidence>
<organism evidence="7 8">
    <name type="scientific">Methanocella arvoryzae (strain DSM 22066 / NBRC 105507 / MRE50)</name>
    <dbReference type="NCBI Taxonomy" id="351160"/>
    <lineage>
        <taxon>Archaea</taxon>
        <taxon>Methanobacteriati</taxon>
        <taxon>Methanobacteriota</taxon>
        <taxon>Stenosarchaea group</taxon>
        <taxon>Methanomicrobia</taxon>
        <taxon>Methanocellales</taxon>
        <taxon>Methanocellaceae</taxon>
        <taxon>Methanocella</taxon>
    </lineage>
</organism>
<gene>
    <name evidence="7" type="ORF">RRC83</name>
</gene>
<keyword evidence="2 5" id="KW-0812">Transmembrane</keyword>
<dbReference type="eggNOG" id="arCOG01467">
    <property type="taxonomic scope" value="Archaea"/>
</dbReference>
<evidence type="ECO:0000259" key="6">
    <source>
        <dbReference type="PROSITE" id="PS51012"/>
    </source>
</evidence>
<dbReference type="RefSeq" id="WP_012034734.1">
    <property type="nucleotide sequence ID" value="NC_009464.1"/>
</dbReference>
<keyword evidence="8" id="KW-1185">Reference proteome</keyword>
<feature type="transmembrane region" description="Helical" evidence="5">
    <location>
        <begin position="227"/>
        <end position="248"/>
    </location>
</feature>
<dbReference type="PANTHER" id="PTHR43332">
    <property type="entry name" value="INNER MEMBRANE TRANSPORT PERMEASE YADH-RELATED"/>
    <property type="match status" value="1"/>
</dbReference>
<dbReference type="KEGG" id="rci:RRC83"/>
<dbReference type="EMBL" id="AM114193">
    <property type="protein sequence ID" value="CAJ37856.1"/>
    <property type="molecule type" value="Genomic_DNA"/>
</dbReference>
<evidence type="ECO:0000256" key="3">
    <source>
        <dbReference type="ARBA" id="ARBA00022989"/>
    </source>
</evidence>
<feature type="domain" description="ABC transmembrane type-2" evidence="6">
    <location>
        <begin position="25"/>
        <end position="251"/>
    </location>
</feature>
<name>Q0W187_METAR</name>
<keyword evidence="4 5" id="KW-0472">Membrane</keyword>
<evidence type="ECO:0000256" key="2">
    <source>
        <dbReference type="ARBA" id="ARBA00022692"/>
    </source>
</evidence>
<feature type="transmembrane region" description="Helical" evidence="5">
    <location>
        <begin position="172"/>
        <end position="190"/>
    </location>
</feature>
<proteinExistence type="predicted"/>
<dbReference type="PANTHER" id="PTHR43332:SF2">
    <property type="entry name" value="INNER MEMBRANE TRANSPORT PERMEASE YADH"/>
    <property type="match status" value="1"/>
</dbReference>
<dbReference type="InterPro" id="IPR047817">
    <property type="entry name" value="ABC2_TM_bact-type"/>
</dbReference>
<evidence type="ECO:0000313" key="8">
    <source>
        <dbReference type="Proteomes" id="UP000000663"/>
    </source>
</evidence>
<dbReference type="STRING" id="351160.RRC83"/>
<accession>Q0W187</accession>
<dbReference type="InterPro" id="IPR000412">
    <property type="entry name" value="ABC_2_transport"/>
</dbReference>
<dbReference type="GeneID" id="5145250"/>
<comment type="subcellular location">
    <subcellularLocation>
        <location evidence="1">Membrane</location>
        <topology evidence="1">Multi-pass membrane protein</topology>
    </subcellularLocation>
</comment>
<dbReference type="InterPro" id="IPR052522">
    <property type="entry name" value="ABC-2_transport_permease"/>
</dbReference>
<dbReference type="PROSITE" id="PS51012">
    <property type="entry name" value="ABC_TM2"/>
    <property type="match status" value="1"/>
</dbReference>
<feature type="transmembrane region" description="Helical" evidence="5">
    <location>
        <begin position="105"/>
        <end position="132"/>
    </location>
</feature>
<evidence type="ECO:0000256" key="4">
    <source>
        <dbReference type="ARBA" id="ARBA00023136"/>
    </source>
</evidence>
<dbReference type="Pfam" id="PF01061">
    <property type="entry name" value="ABC2_membrane"/>
    <property type="match status" value="1"/>
</dbReference>
<keyword evidence="3 5" id="KW-1133">Transmembrane helix</keyword>
<dbReference type="PRINTS" id="PR00164">
    <property type="entry name" value="ABC2TRNSPORT"/>
</dbReference>
<evidence type="ECO:0000313" key="7">
    <source>
        <dbReference type="EMBL" id="CAJ37856.1"/>
    </source>
</evidence>
<dbReference type="GO" id="GO:0140359">
    <property type="term" value="F:ABC-type transporter activity"/>
    <property type="evidence" value="ECO:0007669"/>
    <property type="project" value="InterPro"/>
</dbReference>
<evidence type="ECO:0000256" key="5">
    <source>
        <dbReference type="SAM" id="Phobius"/>
    </source>
</evidence>
<dbReference type="GO" id="GO:0043190">
    <property type="term" value="C:ATP-binding cassette (ABC) transporter complex"/>
    <property type="evidence" value="ECO:0007669"/>
    <property type="project" value="InterPro"/>
</dbReference>
<reference evidence="7 8" key="1">
    <citation type="journal article" date="2006" name="Science">
        <title>Genome of rice cluster I archaea -- the key methane producers in the rice rhizosphere.</title>
        <authorList>
            <person name="Erkel C."/>
            <person name="Kube M."/>
            <person name="Reinhardt R."/>
            <person name="Liesack W."/>
        </authorList>
    </citation>
    <scope>NUCLEOTIDE SEQUENCE [LARGE SCALE GENOMIC DNA]</scope>
    <source>
        <strain evidence="8">DSM 22066 / NBRC 105507 / MRE50</strain>
    </source>
</reference>
<protein>
    <submittedName>
        <fullName evidence="7">ABC-type transport system, permease component (ABC-2 family)</fullName>
    </submittedName>
</protein>
<dbReference type="InterPro" id="IPR013525">
    <property type="entry name" value="ABC2_TM"/>
</dbReference>
<dbReference type="Proteomes" id="UP000000663">
    <property type="component" value="Chromosome"/>
</dbReference>
<dbReference type="AlphaFoldDB" id="Q0W187"/>
<dbReference type="PIRSF" id="PIRSF006648">
    <property type="entry name" value="DrrB"/>
    <property type="match status" value="1"/>
</dbReference>
<feature type="transmembrane region" description="Helical" evidence="5">
    <location>
        <begin position="62"/>
        <end position="84"/>
    </location>
</feature>
<feature type="transmembrane region" description="Helical" evidence="5">
    <location>
        <begin position="138"/>
        <end position="160"/>
    </location>
</feature>
<sequence length="256" mass="28931">MNKQLIAMSTMVKREIIRFARKPNRTVLPSLVSTFLYIFAFGYALGSAIPPMGGHSYIEFMLPGLVMMQVIIHAYINPAYSIYISRDNQYIEDPLTTPMHYSTMVVAYVLGGMARGLFMGLIIAAVTMLLFGIWLHDILLFILFLVFTSAIFATIGVMFGQWSKNIEDVGNVMSYILSPLLFLGGVFFSIDMVPGDWLRIVSYVDPLTYVIDGFRYSMIGYLRTDPYYCLIAIMVVLIICFIASVRMFESGKNLKT</sequence>